<feature type="region of interest" description="Disordered" evidence="3">
    <location>
        <begin position="332"/>
        <end position="370"/>
    </location>
</feature>
<dbReference type="Pfam" id="PF00439">
    <property type="entry name" value="Bromodomain"/>
    <property type="match status" value="1"/>
</dbReference>
<dbReference type="EMBL" id="SEYY01001082">
    <property type="protein sequence ID" value="KAB7505875.1"/>
    <property type="molecule type" value="Genomic_DNA"/>
</dbReference>
<proteinExistence type="predicted"/>
<sequence length="370" mass="42999">MKEEEDEEEEMDDEEEEEDEDQDQDQDQDQEQSQELVKKPVEDADKMEESDTRDDLPSTIADEKKETKEEDKVSEPPSEETEEVFSQTLKRDEIIDTVMQTPVVEPEIKKIFTSESSSSGIASEGLISIKDVEKKIPTTPTLKKEVKDEYEFDDDASRESTDVKDYMMSRSDRRKFSLSENVSSPVVSGKYAKLSSHQPITAVNLLFPFDDPEAEKAHRVWKRSIMLLWNDIAAHKNASIFLKPITEDKVPGYHSIVYRPMDLMTIKRNIENGSIRTTSEFQRDLLLMFLNAKMYNTRNHNIFRMAQDMLNDAVETLEEFIQAQMLAKVVETPQKSLRRETRESSAKRGVDDLKRKRDDREEKTPKRRKV</sequence>
<dbReference type="Proteomes" id="UP000326759">
    <property type="component" value="Unassembled WGS sequence"/>
</dbReference>
<dbReference type="AlphaFoldDB" id="A0A5N5TJ72"/>
<name>A0A5N5TJ72_9CRUS</name>
<feature type="compositionally biased region" description="Acidic residues" evidence="3">
    <location>
        <begin position="1"/>
        <end position="32"/>
    </location>
</feature>
<evidence type="ECO:0000256" key="3">
    <source>
        <dbReference type="SAM" id="MobiDB-lite"/>
    </source>
</evidence>
<dbReference type="PRINTS" id="PR00503">
    <property type="entry name" value="BROMODOMAIN"/>
</dbReference>
<feature type="domain" description="Bromo" evidence="4">
    <location>
        <begin position="233"/>
        <end position="303"/>
    </location>
</feature>
<organism evidence="5 6">
    <name type="scientific">Armadillidium nasatum</name>
    <dbReference type="NCBI Taxonomy" id="96803"/>
    <lineage>
        <taxon>Eukaryota</taxon>
        <taxon>Metazoa</taxon>
        <taxon>Ecdysozoa</taxon>
        <taxon>Arthropoda</taxon>
        <taxon>Crustacea</taxon>
        <taxon>Multicrustacea</taxon>
        <taxon>Malacostraca</taxon>
        <taxon>Eumalacostraca</taxon>
        <taxon>Peracarida</taxon>
        <taxon>Isopoda</taxon>
        <taxon>Oniscidea</taxon>
        <taxon>Crinocheta</taxon>
        <taxon>Armadillidiidae</taxon>
        <taxon>Armadillidium</taxon>
    </lineage>
</organism>
<dbReference type="Gene3D" id="1.20.920.10">
    <property type="entry name" value="Bromodomain-like"/>
    <property type="match status" value="1"/>
</dbReference>
<gene>
    <name evidence="5" type="primary">Brd8</name>
    <name evidence="5" type="ORF">Anas_01453</name>
</gene>
<dbReference type="PROSITE" id="PS50014">
    <property type="entry name" value="BROMODOMAIN_2"/>
    <property type="match status" value="1"/>
</dbReference>
<dbReference type="GO" id="GO:0035267">
    <property type="term" value="C:NuA4 histone acetyltransferase complex"/>
    <property type="evidence" value="ECO:0007669"/>
    <property type="project" value="TreeGrafter"/>
</dbReference>
<evidence type="ECO:0000313" key="5">
    <source>
        <dbReference type="EMBL" id="KAB7505875.1"/>
    </source>
</evidence>
<evidence type="ECO:0000256" key="1">
    <source>
        <dbReference type="ARBA" id="ARBA00023117"/>
    </source>
</evidence>
<feature type="compositionally biased region" description="Basic and acidic residues" evidence="3">
    <location>
        <begin position="337"/>
        <end position="364"/>
    </location>
</feature>
<evidence type="ECO:0000256" key="2">
    <source>
        <dbReference type="PROSITE-ProRule" id="PRU00035"/>
    </source>
</evidence>
<keyword evidence="1 2" id="KW-0103">Bromodomain</keyword>
<comment type="caution">
    <text evidence="5">The sequence shown here is derived from an EMBL/GenBank/DDBJ whole genome shotgun (WGS) entry which is preliminary data.</text>
</comment>
<dbReference type="SMART" id="SM00297">
    <property type="entry name" value="BROMO"/>
    <property type="match status" value="1"/>
</dbReference>
<dbReference type="PANTHER" id="PTHR15398">
    <property type="entry name" value="BROMODOMAIN-CONTAINING PROTEIN 8"/>
    <property type="match status" value="1"/>
</dbReference>
<dbReference type="InterPro" id="IPR036427">
    <property type="entry name" value="Bromodomain-like_sf"/>
</dbReference>
<accession>A0A5N5TJ72</accession>
<feature type="region of interest" description="Disordered" evidence="3">
    <location>
        <begin position="1"/>
        <end position="89"/>
    </location>
</feature>
<dbReference type="SUPFAM" id="SSF47370">
    <property type="entry name" value="Bromodomain"/>
    <property type="match status" value="1"/>
</dbReference>
<evidence type="ECO:0000313" key="6">
    <source>
        <dbReference type="Proteomes" id="UP000326759"/>
    </source>
</evidence>
<dbReference type="OrthoDB" id="1742084at2759"/>
<reference evidence="5 6" key="1">
    <citation type="journal article" date="2019" name="PLoS Biol.">
        <title>Sex chromosomes control vertical transmission of feminizing Wolbachia symbionts in an isopod.</title>
        <authorList>
            <person name="Becking T."/>
            <person name="Chebbi M.A."/>
            <person name="Giraud I."/>
            <person name="Moumen B."/>
            <person name="Laverre T."/>
            <person name="Caubet Y."/>
            <person name="Peccoud J."/>
            <person name="Gilbert C."/>
            <person name="Cordaux R."/>
        </authorList>
    </citation>
    <scope>NUCLEOTIDE SEQUENCE [LARGE SCALE GENOMIC DNA]</scope>
    <source>
        <strain evidence="5">ANa2</strain>
        <tissue evidence="5">Whole body excluding digestive tract and cuticle</tissue>
    </source>
</reference>
<feature type="compositionally biased region" description="Basic and acidic residues" evidence="3">
    <location>
        <begin position="36"/>
        <end position="74"/>
    </location>
</feature>
<dbReference type="PANTHER" id="PTHR15398:SF4">
    <property type="entry name" value="BROMODOMAIN-CONTAINING PROTEIN 8 ISOFORM X1"/>
    <property type="match status" value="1"/>
</dbReference>
<protein>
    <submittedName>
        <fullName evidence="5">Bromodomain-containing protein 8</fullName>
    </submittedName>
</protein>
<keyword evidence="6" id="KW-1185">Reference proteome</keyword>
<dbReference type="InterPro" id="IPR001487">
    <property type="entry name" value="Bromodomain"/>
</dbReference>
<evidence type="ECO:0000259" key="4">
    <source>
        <dbReference type="PROSITE" id="PS50014"/>
    </source>
</evidence>